<keyword evidence="1" id="KW-0862">Zinc</keyword>
<evidence type="ECO:0000313" key="3">
    <source>
        <dbReference type="Proteomes" id="UP000813463"/>
    </source>
</evidence>
<name>A0ABM3QYL0_SPIOL</name>
<keyword evidence="1" id="KW-0863">Zinc-finger</keyword>
<evidence type="ECO:0000313" key="4">
    <source>
        <dbReference type="RefSeq" id="XP_056688472.1"/>
    </source>
</evidence>
<dbReference type="PANTHER" id="PTHR31669">
    <property type="entry name" value="PROTEIN FAR1-RELATED SEQUENCE 10-RELATED"/>
    <property type="match status" value="1"/>
</dbReference>
<proteinExistence type="inferred from homology"/>
<keyword evidence="1" id="KW-0539">Nucleus</keyword>
<evidence type="ECO:0000256" key="1">
    <source>
        <dbReference type="RuleBase" id="RU367018"/>
    </source>
</evidence>
<keyword evidence="3" id="KW-1185">Reference proteome</keyword>
<protein>
    <recommendedName>
        <fullName evidence="1">Protein FAR1-RELATED SEQUENCE</fullName>
    </recommendedName>
</protein>
<comment type="function">
    <text evidence="1">Putative transcription activator involved in regulating light control of development.</text>
</comment>
<comment type="similarity">
    <text evidence="1">Belongs to the FHY3/FAR1 family.</text>
</comment>
<gene>
    <name evidence="4" type="primary">LOC130463381</name>
</gene>
<evidence type="ECO:0000256" key="2">
    <source>
        <dbReference type="SAM" id="MobiDB-lite"/>
    </source>
</evidence>
<dbReference type="PANTHER" id="PTHR31669:SF306">
    <property type="entry name" value="PROTEIN FAR1-RELATED SEQUENCE"/>
    <property type="match status" value="1"/>
</dbReference>
<dbReference type="InterPro" id="IPR031052">
    <property type="entry name" value="FHY3/FAR1"/>
</dbReference>
<feature type="region of interest" description="Disordered" evidence="2">
    <location>
        <begin position="1"/>
        <end position="23"/>
    </location>
</feature>
<reference evidence="4" key="2">
    <citation type="submission" date="2025-08" db="UniProtKB">
        <authorList>
            <consortium name="RefSeq"/>
        </authorList>
    </citation>
    <scope>IDENTIFICATION</scope>
    <source>
        <tissue evidence="4">Leaf</tissue>
    </source>
</reference>
<organism evidence="3 4">
    <name type="scientific">Spinacia oleracea</name>
    <name type="common">Spinach</name>
    <dbReference type="NCBI Taxonomy" id="3562"/>
    <lineage>
        <taxon>Eukaryota</taxon>
        <taxon>Viridiplantae</taxon>
        <taxon>Streptophyta</taxon>
        <taxon>Embryophyta</taxon>
        <taxon>Tracheophyta</taxon>
        <taxon>Spermatophyta</taxon>
        <taxon>Magnoliopsida</taxon>
        <taxon>eudicotyledons</taxon>
        <taxon>Gunneridae</taxon>
        <taxon>Pentapetalae</taxon>
        <taxon>Caryophyllales</taxon>
        <taxon>Chenopodiaceae</taxon>
        <taxon>Chenopodioideae</taxon>
        <taxon>Anserineae</taxon>
        <taxon>Spinacia</taxon>
    </lineage>
</organism>
<reference evidence="3" key="1">
    <citation type="journal article" date="2021" name="Nat. Commun.">
        <title>Genomic analyses provide insights into spinach domestication and the genetic basis of agronomic traits.</title>
        <authorList>
            <person name="Cai X."/>
            <person name="Sun X."/>
            <person name="Xu C."/>
            <person name="Sun H."/>
            <person name="Wang X."/>
            <person name="Ge C."/>
            <person name="Zhang Z."/>
            <person name="Wang Q."/>
            <person name="Fei Z."/>
            <person name="Jiao C."/>
            <person name="Wang Q."/>
        </authorList>
    </citation>
    <scope>NUCLEOTIDE SEQUENCE [LARGE SCALE GENOMIC DNA]</scope>
    <source>
        <strain evidence="3">cv. Varoflay</strain>
    </source>
</reference>
<dbReference type="GeneID" id="130463381"/>
<comment type="subcellular location">
    <subcellularLocation>
        <location evidence="1">Nucleus</location>
    </subcellularLocation>
</comment>
<dbReference type="Proteomes" id="UP000813463">
    <property type="component" value="Chromosome 6"/>
</dbReference>
<sequence>MRFESTVESQRHSQSMSDNDNFSLIPELKTNRDLERHASQVYPFTNFYKFQEQLWLACMDCEVEDKKETKEGLVITIANHSRKNGKMREVVYNPTSHVAHYSCKMFQWTKMEARKSIFNVPSNLLEGCSKIDNEDKLIPNNWLELLNNMNLEGCSVAGGMLSMVSVLALADGGGGIADVDVVLVLLMLMWCC</sequence>
<feature type="compositionally biased region" description="Basic and acidic residues" evidence="2">
    <location>
        <begin position="1"/>
        <end position="11"/>
    </location>
</feature>
<feature type="compositionally biased region" description="Polar residues" evidence="2">
    <location>
        <begin position="12"/>
        <end position="22"/>
    </location>
</feature>
<accession>A0ABM3QYL0</accession>
<dbReference type="RefSeq" id="XP_056688472.1">
    <property type="nucleotide sequence ID" value="XM_056832494.1"/>
</dbReference>
<keyword evidence="1" id="KW-0479">Metal-binding</keyword>